<keyword evidence="2" id="KW-0472">Membrane</keyword>
<comment type="caution">
    <text evidence="3">The sequence shown here is derived from an EMBL/GenBank/DDBJ whole genome shotgun (WGS) entry which is preliminary data.</text>
</comment>
<keyword evidence="2" id="KW-0812">Transmembrane</keyword>
<dbReference type="AlphaFoldDB" id="A0A6V8KKA0"/>
<keyword evidence="2" id="KW-1133">Transmembrane helix</keyword>
<reference evidence="3 4" key="1">
    <citation type="submission" date="2020-03" db="EMBL/GenBank/DDBJ databases">
        <title>Whole genome shotgun sequence of Phytohabitans houttuyneae NBRC 108639.</title>
        <authorList>
            <person name="Komaki H."/>
            <person name="Tamura T."/>
        </authorList>
    </citation>
    <scope>NUCLEOTIDE SEQUENCE [LARGE SCALE GENOMIC DNA]</scope>
    <source>
        <strain evidence="3 4">NBRC 108639</strain>
    </source>
</reference>
<dbReference type="Pfam" id="PF18159">
    <property type="entry name" value="S_4TM"/>
    <property type="match status" value="1"/>
</dbReference>
<protein>
    <submittedName>
        <fullName evidence="3">Uncharacterized protein</fullName>
    </submittedName>
</protein>
<evidence type="ECO:0000313" key="3">
    <source>
        <dbReference type="EMBL" id="GFJ82177.1"/>
    </source>
</evidence>
<feature type="region of interest" description="Disordered" evidence="1">
    <location>
        <begin position="290"/>
        <end position="312"/>
    </location>
</feature>
<name>A0A6V8KKA0_9ACTN</name>
<evidence type="ECO:0000256" key="2">
    <source>
        <dbReference type="SAM" id="Phobius"/>
    </source>
</evidence>
<accession>A0A6V8KKA0</accession>
<gene>
    <name evidence="3" type="ORF">Phou_063570</name>
</gene>
<dbReference type="InterPro" id="IPR049920">
    <property type="entry name" value="IK1_05631-like"/>
</dbReference>
<feature type="transmembrane region" description="Helical" evidence="2">
    <location>
        <begin position="47"/>
        <end position="66"/>
    </location>
</feature>
<evidence type="ECO:0000313" key="4">
    <source>
        <dbReference type="Proteomes" id="UP000482800"/>
    </source>
</evidence>
<proteinExistence type="predicted"/>
<feature type="transmembrane region" description="Helical" evidence="2">
    <location>
        <begin position="72"/>
        <end position="91"/>
    </location>
</feature>
<dbReference type="EMBL" id="BLPF01000002">
    <property type="protein sequence ID" value="GFJ82177.1"/>
    <property type="molecule type" value="Genomic_DNA"/>
</dbReference>
<sequence length="312" mass="35302">MTGTPTARPVPEGQSSLIKQRQDNPEHLRRLLAYSRYYQVAHRWRRARAFGTFVLAAVGPFVSLSIPSTTDLVAAISAGWLVLGRTLLTWMEQRSTLEAVRVHELYDTSLFHLPWNAALAGRRPSPDDVCAAARQIKADTDYREWYSIDLGNTPWPADVLLCQRQSMVWSRQDHRAYGGTILIAGISWFVVGLIVALVRDMSLADYLVKIFLPSAPAFLDSVELARLHWQHATARQQVEHKINDLWQAYITQPETVTVAECREIQDSAYLLRRDGPRVPQLFYKLRRAASEANTKAGTEALRNEGREPDPTP</sequence>
<feature type="compositionally biased region" description="Basic and acidic residues" evidence="1">
    <location>
        <begin position="301"/>
        <end position="312"/>
    </location>
</feature>
<keyword evidence="4" id="KW-1185">Reference proteome</keyword>
<feature type="transmembrane region" description="Helical" evidence="2">
    <location>
        <begin position="176"/>
        <end position="198"/>
    </location>
</feature>
<organism evidence="3 4">
    <name type="scientific">Phytohabitans houttuyneae</name>
    <dbReference type="NCBI Taxonomy" id="1076126"/>
    <lineage>
        <taxon>Bacteria</taxon>
        <taxon>Bacillati</taxon>
        <taxon>Actinomycetota</taxon>
        <taxon>Actinomycetes</taxon>
        <taxon>Micromonosporales</taxon>
        <taxon>Micromonosporaceae</taxon>
    </lineage>
</organism>
<reference evidence="3 4" key="2">
    <citation type="submission" date="2020-03" db="EMBL/GenBank/DDBJ databases">
        <authorList>
            <person name="Ichikawa N."/>
            <person name="Kimura A."/>
            <person name="Kitahashi Y."/>
            <person name="Uohara A."/>
        </authorList>
    </citation>
    <scope>NUCLEOTIDE SEQUENCE [LARGE SCALE GENOMIC DNA]</scope>
    <source>
        <strain evidence="3 4">NBRC 108639</strain>
    </source>
</reference>
<evidence type="ECO:0000256" key="1">
    <source>
        <dbReference type="SAM" id="MobiDB-lite"/>
    </source>
</evidence>
<dbReference type="Proteomes" id="UP000482800">
    <property type="component" value="Unassembled WGS sequence"/>
</dbReference>
<dbReference type="RefSeq" id="WP_173062355.1">
    <property type="nucleotide sequence ID" value="NZ_BAABGO010000046.1"/>
</dbReference>